<evidence type="ECO:0000256" key="3">
    <source>
        <dbReference type="ARBA" id="ARBA00022448"/>
    </source>
</evidence>
<feature type="transmembrane region" description="Helical" evidence="12">
    <location>
        <begin position="454"/>
        <end position="475"/>
    </location>
</feature>
<keyword evidence="10" id="KW-0739">Sodium transport</keyword>
<dbReference type="Pfam" id="PF00474">
    <property type="entry name" value="SSF"/>
    <property type="match status" value="1"/>
</dbReference>
<protein>
    <recommendedName>
        <fullName evidence="15">Sodium:solute symporter</fullName>
    </recommendedName>
</protein>
<evidence type="ECO:0000256" key="4">
    <source>
        <dbReference type="ARBA" id="ARBA00022475"/>
    </source>
</evidence>
<evidence type="ECO:0000256" key="8">
    <source>
        <dbReference type="ARBA" id="ARBA00023065"/>
    </source>
</evidence>
<evidence type="ECO:0000256" key="11">
    <source>
        <dbReference type="RuleBase" id="RU362091"/>
    </source>
</evidence>
<feature type="transmembrane region" description="Helical" evidence="12">
    <location>
        <begin position="525"/>
        <end position="546"/>
    </location>
</feature>
<evidence type="ECO:0000256" key="10">
    <source>
        <dbReference type="ARBA" id="ARBA00023201"/>
    </source>
</evidence>
<evidence type="ECO:0000256" key="12">
    <source>
        <dbReference type="SAM" id="Phobius"/>
    </source>
</evidence>
<dbReference type="NCBIfam" id="TIGR00813">
    <property type="entry name" value="sss"/>
    <property type="match status" value="1"/>
</dbReference>
<feature type="transmembrane region" description="Helical" evidence="12">
    <location>
        <begin position="165"/>
        <end position="185"/>
    </location>
</feature>
<sequence length="593" mass="65772">MAYYRLSIVDYFIFFSFLLLSVGVGIYHAIADKFKKKSADRCKTEEYLMGGRKMPIIPVTLSLLTTFLSGITLLGTPAEVFDHGPLWCVHYLTGPLGFFITGFYLLPVLYRLNTTSIYEYLELRFHSVLLRRLCAGLFILNTLIYAGVTIYAPALALNEVVNLDVWFLILLVGTCSTIYTTIGGLKAVVWADTLQAGVMYAGLFAIIYKGMVFVFYRRVAAVGGVGQVFETLSESGRWETSIRWGLDPAQYVSVWIILFSSAALNLSQYAVNQMAAQRYCSLPTLKDAQKSLFLIAPLYLIISLLACFMSFVIFAYFYNCNPLETGEISAYDQLAVLFAIKVSDGIPGLVGVFLACIFAWSLSTVSSGYNSIAAVIYNDFVLPHSEHRLTPKKSLWLNKIVVLISGILSTAIAFSAGPLGGIVRSAVGLLGATIGPVLGVFCLGIFNRRVSSKAVIIGFTLTLGVCVFLWTFSVLENPYKGHHLPTNSSQENCGAKDYKKMYISTDYDTHFGRPDTSYFSRISPFAYALIGPSFTYFFGVLLSCIFKPEAEKYSSGRKYSLTFRGRIPKPFLDNDDVKRSMIIVNKESSEDLL</sequence>
<keyword evidence="14" id="KW-1185">Reference proteome</keyword>
<evidence type="ECO:0000256" key="6">
    <source>
        <dbReference type="ARBA" id="ARBA00022989"/>
    </source>
</evidence>
<keyword evidence="3" id="KW-0813">Transport</keyword>
<feature type="transmembrane region" description="Helical" evidence="12">
    <location>
        <begin position="56"/>
        <end position="77"/>
    </location>
</feature>
<comment type="similarity">
    <text evidence="2 11">Belongs to the sodium:solute symporter (SSF) (TC 2.A.21) family.</text>
</comment>
<feature type="transmembrane region" description="Helical" evidence="12">
    <location>
        <begin position="89"/>
        <end position="112"/>
    </location>
</feature>
<keyword evidence="6 12" id="KW-1133">Transmembrane helix</keyword>
<evidence type="ECO:0000313" key="14">
    <source>
        <dbReference type="Proteomes" id="UP001175271"/>
    </source>
</evidence>
<name>A0AA39IIG9_9BILA</name>
<dbReference type="Proteomes" id="UP001175271">
    <property type="component" value="Unassembled WGS sequence"/>
</dbReference>
<dbReference type="AlphaFoldDB" id="A0AA39IIG9"/>
<evidence type="ECO:0000256" key="1">
    <source>
        <dbReference type="ARBA" id="ARBA00004651"/>
    </source>
</evidence>
<feature type="transmembrane region" description="Helical" evidence="12">
    <location>
        <begin position="133"/>
        <end position="153"/>
    </location>
</feature>
<dbReference type="PANTHER" id="PTHR42985:SF40">
    <property type="entry name" value="LD47995P-RELATED"/>
    <property type="match status" value="1"/>
</dbReference>
<keyword evidence="4" id="KW-1003">Cell membrane</keyword>
<feature type="transmembrane region" description="Helical" evidence="12">
    <location>
        <begin position="422"/>
        <end position="447"/>
    </location>
</feature>
<reference evidence="13" key="1">
    <citation type="submission" date="2023-06" db="EMBL/GenBank/DDBJ databases">
        <title>Genomic analysis of the entomopathogenic nematode Steinernema hermaphroditum.</title>
        <authorList>
            <person name="Schwarz E.M."/>
            <person name="Heppert J.K."/>
            <person name="Baniya A."/>
            <person name="Schwartz H.T."/>
            <person name="Tan C.-H."/>
            <person name="Antoshechkin I."/>
            <person name="Sternberg P.W."/>
            <person name="Goodrich-Blair H."/>
            <person name="Dillman A.R."/>
        </authorList>
    </citation>
    <scope>NUCLEOTIDE SEQUENCE</scope>
    <source>
        <strain evidence="13">PS9179</strain>
        <tissue evidence="13">Whole animal</tissue>
    </source>
</reference>
<accession>A0AA39IIG9</accession>
<dbReference type="PROSITE" id="PS50283">
    <property type="entry name" value="NA_SOLUT_SYMP_3"/>
    <property type="match status" value="1"/>
</dbReference>
<keyword evidence="9 12" id="KW-0472">Membrane</keyword>
<dbReference type="Gene3D" id="1.20.1730.10">
    <property type="entry name" value="Sodium/glucose cotransporter"/>
    <property type="match status" value="1"/>
</dbReference>
<dbReference type="PANTHER" id="PTHR42985">
    <property type="entry name" value="SODIUM-COUPLED MONOCARBOXYLATE TRANSPORTER"/>
    <property type="match status" value="1"/>
</dbReference>
<dbReference type="GO" id="GO:0005886">
    <property type="term" value="C:plasma membrane"/>
    <property type="evidence" value="ECO:0007669"/>
    <property type="project" value="UniProtKB-SubCell"/>
</dbReference>
<evidence type="ECO:0000313" key="13">
    <source>
        <dbReference type="EMBL" id="KAK0423714.1"/>
    </source>
</evidence>
<evidence type="ECO:0000256" key="2">
    <source>
        <dbReference type="ARBA" id="ARBA00006434"/>
    </source>
</evidence>
<keyword evidence="5 12" id="KW-0812">Transmembrane</keyword>
<keyword evidence="7" id="KW-0915">Sodium</keyword>
<proteinExistence type="inferred from homology"/>
<comment type="subcellular location">
    <subcellularLocation>
        <location evidence="1">Cell membrane</location>
        <topology evidence="1">Multi-pass membrane protein</topology>
    </subcellularLocation>
</comment>
<evidence type="ECO:0008006" key="15">
    <source>
        <dbReference type="Google" id="ProtNLM"/>
    </source>
</evidence>
<dbReference type="InterPro" id="IPR001734">
    <property type="entry name" value="Na/solute_symporter"/>
</dbReference>
<feature type="transmembrane region" description="Helical" evidence="12">
    <location>
        <begin position="12"/>
        <end position="31"/>
    </location>
</feature>
<dbReference type="GO" id="GO:0015293">
    <property type="term" value="F:symporter activity"/>
    <property type="evidence" value="ECO:0007669"/>
    <property type="project" value="TreeGrafter"/>
</dbReference>
<comment type="caution">
    <text evidence="13">The sequence shown here is derived from an EMBL/GenBank/DDBJ whole genome shotgun (WGS) entry which is preliminary data.</text>
</comment>
<dbReference type="EMBL" id="JAUCMV010000001">
    <property type="protein sequence ID" value="KAK0423714.1"/>
    <property type="molecule type" value="Genomic_DNA"/>
</dbReference>
<dbReference type="InterPro" id="IPR051163">
    <property type="entry name" value="Sodium:Solute_Symporter_SSF"/>
</dbReference>
<dbReference type="GO" id="GO:0006814">
    <property type="term" value="P:sodium ion transport"/>
    <property type="evidence" value="ECO:0007669"/>
    <property type="project" value="UniProtKB-KW"/>
</dbReference>
<gene>
    <name evidence="13" type="ORF">QR680_008293</name>
</gene>
<feature type="transmembrane region" description="Helical" evidence="12">
    <location>
        <begin position="396"/>
        <end position="416"/>
    </location>
</feature>
<feature type="transmembrane region" description="Helical" evidence="12">
    <location>
        <begin position="197"/>
        <end position="216"/>
    </location>
</feature>
<evidence type="ECO:0000256" key="9">
    <source>
        <dbReference type="ARBA" id="ARBA00023136"/>
    </source>
</evidence>
<feature type="transmembrane region" description="Helical" evidence="12">
    <location>
        <begin position="338"/>
        <end position="362"/>
    </location>
</feature>
<feature type="transmembrane region" description="Helical" evidence="12">
    <location>
        <begin position="252"/>
        <end position="271"/>
    </location>
</feature>
<evidence type="ECO:0000256" key="5">
    <source>
        <dbReference type="ARBA" id="ARBA00022692"/>
    </source>
</evidence>
<dbReference type="InterPro" id="IPR038377">
    <property type="entry name" value="Na/Glc_symporter_sf"/>
</dbReference>
<keyword evidence="8" id="KW-0406">Ion transport</keyword>
<feature type="transmembrane region" description="Helical" evidence="12">
    <location>
        <begin position="292"/>
        <end position="318"/>
    </location>
</feature>
<organism evidence="13 14">
    <name type="scientific">Steinernema hermaphroditum</name>
    <dbReference type="NCBI Taxonomy" id="289476"/>
    <lineage>
        <taxon>Eukaryota</taxon>
        <taxon>Metazoa</taxon>
        <taxon>Ecdysozoa</taxon>
        <taxon>Nematoda</taxon>
        <taxon>Chromadorea</taxon>
        <taxon>Rhabditida</taxon>
        <taxon>Tylenchina</taxon>
        <taxon>Panagrolaimomorpha</taxon>
        <taxon>Strongyloidoidea</taxon>
        <taxon>Steinernematidae</taxon>
        <taxon>Steinernema</taxon>
    </lineage>
</organism>
<evidence type="ECO:0000256" key="7">
    <source>
        <dbReference type="ARBA" id="ARBA00023053"/>
    </source>
</evidence>